<dbReference type="EMBL" id="UINC01054732">
    <property type="protein sequence ID" value="SVB72788.1"/>
    <property type="molecule type" value="Genomic_DNA"/>
</dbReference>
<reference evidence="1" key="1">
    <citation type="submission" date="2018-05" db="EMBL/GenBank/DDBJ databases">
        <authorList>
            <person name="Lanie J.A."/>
            <person name="Ng W.-L."/>
            <person name="Kazmierczak K.M."/>
            <person name="Andrzejewski T.M."/>
            <person name="Davidsen T.M."/>
            <person name="Wayne K.J."/>
            <person name="Tettelin H."/>
            <person name="Glass J.I."/>
            <person name="Rusch D."/>
            <person name="Podicherti R."/>
            <person name="Tsui H.-C.T."/>
            <person name="Winkler M.E."/>
        </authorList>
    </citation>
    <scope>NUCLEOTIDE SEQUENCE</scope>
</reference>
<proteinExistence type="predicted"/>
<accession>A0A382GC17</accession>
<feature type="non-terminal residue" evidence="1">
    <location>
        <position position="251"/>
    </location>
</feature>
<name>A0A382GC17_9ZZZZ</name>
<gene>
    <name evidence="1" type="ORF">METZ01_LOCUS225642</name>
</gene>
<organism evidence="1">
    <name type="scientific">marine metagenome</name>
    <dbReference type="NCBI Taxonomy" id="408172"/>
    <lineage>
        <taxon>unclassified sequences</taxon>
        <taxon>metagenomes</taxon>
        <taxon>ecological metagenomes</taxon>
    </lineage>
</organism>
<sequence length="251" mass="29733">MKQIGCIFLFIISFLRSDSAKLDVKHMIVEYNGATTEGFVDSIGYQFLYFVPKDSVDMDSMALKDIYYAYNDFNRVFHYSWSLEENVRRMEHRTGTVFTIQGDTLEFIDIQFNKDMINPEILIKTGIDHSEFVSMLQIEKIETDFSIMTYSVRRGFFYSFYSFLLASTFDIKRNWDKERRAVPQIWDQYNDLFPMISIIGMKETGVTYESFTSLIPLSVLASMVYDVVRDKNKFYFTPVYEKRKFGRNMYV</sequence>
<dbReference type="AlphaFoldDB" id="A0A382GC17"/>
<protein>
    <submittedName>
        <fullName evidence="1">Uncharacterized protein</fullName>
    </submittedName>
</protein>
<evidence type="ECO:0000313" key="1">
    <source>
        <dbReference type="EMBL" id="SVB72788.1"/>
    </source>
</evidence>